<dbReference type="Proteomes" id="UP001589789">
    <property type="component" value="Unassembled WGS sequence"/>
</dbReference>
<dbReference type="InterPro" id="IPR051916">
    <property type="entry name" value="GPI-anchor_lipid_remodeler"/>
</dbReference>
<dbReference type="PANTHER" id="PTHR14859:SF1">
    <property type="entry name" value="PGAP2-INTERACTING PROTEIN"/>
    <property type="match status" value="1"/>
</dbReference>
<keyword evidence="3" id="KW-0378">Hydrolase</keyword>
<feature type="domain" description="Endonuclease/exonuclease/phosphatase" evidence="2">
    <location>
        <begin position="46"/>
        <end position="262"/>
    </location>
</feature>
<gene>
    <name evidence="3" type="ORF">ACFFIC_07105</name>
</gene>
<dbReference type="InterPro" id="IPR036691">
    <property type="entry name" value="Endo/exonu/phosph_ase_sf"/>
</dbReference>
<protein>
    <submittedName>
        <fullName evidence="3">Endonuclease/exonuclease/phosphatase family protein</fullName>
    </submittedName>
</protein>
<keyword evidence="3" id="KW-0255">Endonuclease</keyword>
<dbReference type="SUPFAM" id="SSF56219">
    <property type="entry name" value="DNase I-like"/>
    <property type="match status" value="1"/>
</dbReference>
<keyword evidence="4" id="KW-1185">Reference proteome</keyword>
<dbReference type="GO" id="GO:0004519">
    <property type="term" value="F:endonuclease activity"/>
    <property type="evidence" value="ECO:0007669"/>
    <property type="project" value="UniProtKB-KW"/>
</dbReference>
<dbReference type="EMBL" id="JBHLVZ010000005">
    <property type="protein sequence ID" value="MFC0385321.1"/>
    <property type="molecule type" value="Genomic_DNA"/>
</dbReference>
<dbReference type="PANTHER" id="PTHR14859">
    <property type="entry name" value="CALCOFLUOR WHITE HYPERSENSITIVE PROTEIN PRECURSOR"/>
    <property type="match status" value="1"/>
</dbReference>
<accession>A0ABV6IP10</accession>
<keyword evidence="3" id="KW-0540">Nuclease</keyword>
<feature type="region of interest" description="Disordered" evidence="1">
    <location>
        <begin position="279"/>
        <end position="298"/>
    </location>
</feature>
<evidence type="ECO:0000313" key="4">
    <source>
        <dbReference type="Proteomes" id="UP001589789"/>
    </source>
</evidence>
<name>A0ABV6IP10_9PROT</name>
<evidence type="ECO:0000313" key="3">
    <source>
        <dbReference type="EMBL" id="MFC0385321.1"/>
    </source>
</evidence>
<evidence type="ECO:0000259" key="2">
    <source>
        <dbReference type="Pfam" id="PF03372"/>
    </source>
</evidence>
<dbReference type="Gene3D" id="3.60.10.10">
    <property type="entry name" value="Endonuclease/exonuclease/phosphatase"/>
    <property type="match status" value="1"/>
</dbReference>
<dbReference type="InterPro" id="IPR005135">
    <property type="entry name" value="Endo/exonuclease/phosphatase"/>
</dbReference>
<dbReference type="RefSeq" id="WP_377049470.1">
    <property type="nucleotide sequence ID" value="NZ_JBHLVZ010000005.1"/>
</dbReference>
<evidence type="ECO:0000256" key="1">
    <source>
        <dbReference type="SAM" id="MobiDB-lite"/>
    </source>
</evidence>
<dbReference type="Pfam" id="PF03372">
    <property type="entry name" value="Exo_endo_phos"/>
    <property type="match status" value="1"/>
</dbReference>
<comment type="caution">
    <text evidence="3">The sequence shown here is derived from an EMBL/GenBank/DDBJ whole genome shotgun (WGS) entry which is preliminary data.</text>
</comment>
<organism evidence="3 4">
    <name type="scientific">Muricoccus vinaceus</name>
    <dbReference type="NCBI Taxonomy" id="424704"/>
    <lineage>
        <taxon>Bacteria</taxon>
        <taxon>Pseudomonadati</taxon>
        <taxon>Pseudomonadota</taxon>
        <taxon>Alphaproteobacteria</taxon>
        <taxon>Acetobacterales</taxon>
        <taxon>Roseomonadaceae</taxon>
        <taxon>Muricoccus</taxon>
    </lineage>
</organism>
<sequence>MRISEPAPLWLNRPAAIPRALARLRRSLGGPVHDHGPIPASALRVASYNVHKCVGTDKRFDPARVAEVIAELDADILALQEVDRRFGRRTGLLDMEAVERRTGLRLVPISTTPDGQGWHGNALLLRVGRVTGLRRLALPGGEPRGAIVVDLHLPAGPLRVVAAHFGLLRRHRSQQVAAILALLAETEGLPTVMLGDLNEWRPGRRSSLKALEPSFGAAHAGTATFPSRMPLLPLDRIFGRPFGLIRGAGAHETPLARLASDHLPLKARLDLSVMHAPAVHGTMPHGHRPAADPSAEAA</sequence>
<reference evidence="3 4" key="1">
    <citation type="submission" date="2024-09" db="EMBL/GenBank/DDBJ databases">
        <authorList>
            <person name="Sun Q."/>
            <person name="Mori K."/>
        </authorList>
    </citation>
    <scope>NUCLEOTIDE SEQUENCE [LARGE SCALE GENOMIC DNA]</scope>
    <source>
        <strain evidence="3 4">CCM 7468</strain>
    </source>
</reference>
<proteinExistence type="predicted"/>